<evidence type="ECO:0000313" key="1">
    <source>
        <dbReference type="EMBL" id="MBW86586.1"/>
    </source>
</evidence>
<dbReference type="AlphaFoldDB" id="A0A2P2IZD9"/>
<dbReference type="EMBL" id="GGEC01006103">
    <property type="protein sequence ID" value="MBW86586.1"/>
    <property type="molecule type" value="Transcribed_RNA"/>
</dbReference>
<sequence length="26" mass="2596">MTARDDGLGTKESEAEIAVVAQSCGG</sequence>
<organism evidence="1">
    <name type="scientific">Rhizophora mucronata</name>
    <name type="common">Asiatic mangrove</name>
    <dbReference type="NCBI Taxonomy" id="61149"/>
    <lineage>
        <taxon>Eukaryota</taxon>
        <taxon>Viridiplantae</taxon>
        <taxon>Streptophyta</taxon>
        <taxon>Embryophyta</taxon>
        <taxon>Tracheophyta</taxon>
        <taxon>Spermatophyta</taxon>
        <taxon>Magnoliopsida</taxon>
        <taxon>eudicotyledons</taxon>
        <taxon>Gunneridae</taxon>
        <taxon>Pentapetalae</taxon>
        <taxon>rosids</taxon>
        <taxon>fabids</taxon>
        <taxon>Malpighiales</taxon>
        <taxon>Rhizophoraceae</taxon>
        <taxon>Rhizophora</taxon>
    </lineage>
</organism>
<name>A0A2P2IZD9_RHIMU</name>
<protein>
    <submittedName>
        <fullName evidence="1">Uncharacterized protein</fullName>
    </submittedName>
</protein>
<accession>A0A2P2IZD9</accession>
<reference evidence="1" key="1">
    <citation type="submission" date="2018-02" db="EMBL/GenBank/DDBJ databases">
        <title>Rhizophora mucronata_Transcriptome.</title>
        <authorList>
            <person name="Meera S.P."/>
            <person name="Sreeshan A."/>
            <person name="Augustine A."/>
        </authorList>
    </citation>
    <scope>NUCLEOTIDE SEQUENCE</scope>
    <source>
        <tissue evidence="1">Leaf</tissue>
    </source>
</reference>
<proteinExistence type="predicted"/>